<keyword evidence="3" id="KW-0808">Transferase</keyword>
<dbReference type="EMBL" id="CAXAMN010027706">
    <property type="protein sequence ID" value="CAK9112448.1"/>
    <property type="molecule type" value="Genomic_DNA"/>
</dbReference>
<keyword evidence="11" id="KW-0407">Ion channel</keyword>
<evidence type="ECO:0000256" key="10">
    <source>
        <dbReference type="ARBA" id="ARBA00023286"/>
    </source>
</evidence>
<comment type="subcellular location">
    <subcellularLocation>
        <location evidence="1">Membrane</location>
        <topology evidence="1">Multi-pass membrane protein</topology>
    </subcellularLocation>
</comment>
<dbReference type="InterPro" id="IPR019378">
    <property type="entry name" value="GDP-Fuc_O-FucTrfase"/>
</dbReference>
<organism evidence="13 14">
    <name type="scientific">Durusdinium trenchii</name>
    <dbReference type="NCBI Taxonomy" id="1381693"/>
    <lineage>
        <taxon>Eukaryota</taxon>
        <taxon>Sar</taxon>
        <taxon>Alveolata</taxon>
        <taxon>Dinophyceae</taxon>
        <taxon>Suessiales</taxon>
        <taxon>Symbiodiniaceae</taxon>
        <taxon>Durusdinium</taxon>
    </lineage>
</organism>
<evidence type="ECO:0000256" key="6">
    <source>
        <dbReference type="ARBA" id="ARBA00023065"/>
    </source>
</evidence>
<protein>
    <recommendedName>
        <fullName evidence="12">Cyclic nucleotide-binding domain-containing protein</fullName>
    </recommendedName>
</protein>
<name>A0ABP0SJ72_9DINO</name>
<gene>
    <name evidence="13" type="ORF">CCMP2556_LOCUS52122</name>
</gene>
<dbReference type="SMART" id="SM00100">
    <property type="entry name" value="cNMP"/>
    <property type="match status" value="1"/>
</dbReference>
<evidence type="ECO:0000256" key="9">
    <source>
        <dbReference type="ARBA" id="ARBA00023277"/>
    </source>
</evidence>
<dbReference type="InterPro" id="IPR014710">
    <property type="entry name" value="RmlC-like_jellyroll"/>
</dbReference>
<dbReference type="CDD" id="cd00038">
    <property type="entry name" value="CAP_ED"/>
    <property type="match status" value="1"/>
</dbReference>
<dbReference type="InterPro" id="IPR018488">
    <property type="entry name" value="cNMP-bd_CS"/>
</dbReference>
<evidence type="ECO:0000256" key="5">
    <source>
        <dbReference type="ARBA" id="ARBA00022989"/>
    </source>
</evidence>
<keyword evidence="2" id="KW-0813">Transport</keyword>
<dbReference type="Pfam" id="PF10250">
    <property type="entry name" value="O-FucT"/>
    <property type="match status" value="1"/>
</dbReference>
<proteinExistence type="predicted"/>
<dbReference type="PROSITE" id="PS00889">
    <property type="entry name" value="CNMP_BINDING_2"/>
    <property type="match status" value="1"/>
</dbReference>
<accession>A0ABP0SJ72</accession>
<evidence type="ECO:0000313" key="14">
    <source>
        <dbReference type="Proteomes" id="UP001642484"/>
    </source>
</evidence>
<evidence type="ECO:0000256" key="3">
    <source>
        <dbReference type="ARBA" id="ARBA00022679"/>
    </source>
</evidence>
<sequence length="548" mass="62253">MLKYQPLWSFVLLLRCRSDDLELSLSAGVCDAAGNCQPEERFLFASFNYRNGLGDQRLLWFQTALKLAHSLHRTLVLPPFWVPDTDGDSYQDDNAHFEPFENLYDPGAFEAYNPWISYSEFRMRTNSTMRIVFVSPREANRHSIKCSSGETIKSPGSMTIFGDEWRYKKIRCLETRELMEPFMRSKAQVLALNTRNNQELPGYRMEVLSPGDCNTTQWPFNMAFNKTLVNAAQSFMQKMPTSFIAVHWRHGTSMHVDSDQLVQNVNAILQKYTFKPQHVFLSTNCQETNDLLLLEKQLALPMSQFKDDAFAPWQRALIDIIIASEAPYFIPSSSSSSFAKVFQREMKHKLMELGKLIDVKEDINLEQQATQCDALKNVPFFSDPSDAMHEFVAELAMNTSTYWYKPGKVLVEEGDTNCEEMFILLRGSCEVYSCGQLLGRIENDVIGEIGVLDLLERRTATVKTATACQCMKLSRQVMVPILAKYPEARLRMLELARQRLTSINESINAQEEDVAGSTQDLCGRLPGCAIGFGPHVNSVSGPYNGLCK</sequence>
<keyword evidence="7" id="KW-0472">Membrane</keyword>
<evidence type="ECO:0000256" key="2">
    <source>
        <dbReference type="ARBA" id="ARBA00022448"/>
    </source>
</evidence>
<dbReference type="Pfam" id="PF00027">
    <property type="entry name" value="cNMP_binding"/>
    <property type="match status" value="1"/>
</dbReference>
<evidence type="ECO:0000259" key="12">
    <source>
        <dbReference type="PROSITE" id="PS50042"/>
    </source>
</evidence>
<reference evidence="13 14" key="1">
    <citation type="submission" date="2024-02" db="EMBL/GenBank/DDBJ databases">
        <authorList>
            <person name="Chen Y."/>
            <person name="Shah S."/>
            <person name="Dougan E. K."/>
            <person name="Thang M."/>
            <person name="Chan C."/>
        </authorList>
    </citation>
    <scope>NUCLEOTIDE SEQUENCE [LARGE SCALE GENOMIC DNA]</scope>
</reference>
<keyword evidence="9" id="KW-0119">Carbohydrate metabolism</keyword>
<dbReference type="Gene3D" id="2.60.120.10">
    <property type="entry name" value="Jelly Rolls"/>
    <property type="match status" value="1"/>
</dbReference>
<dbReference type="PANTHER" id="PTHR45638">
    <property type="entry name" value="CYCLIC NUCLEOTIDE-GATED CATION CHANNEL SUBUNIT A"/>
    <property type="match status" value="1"/>
</dbReference>
<evidence type="ECO:0000256" key="11">
    <source>
        <dbReference type="ARBA" id="ARBA00023303"/>
    </source>
</evidence>
<dbReference type="PROSITE" id="PS50042">
    <property type="entry name" value="CNMP_BINDING_3"/>
    <property type="match status" value="1"/>
</dbReference>
<comment type="caution">
    <text evidence="13">The sequence shown here is derived from an EMBL/GenBank/DDBJ whole genome shotgun (WGS) entry which is preliminary data.</text>
</comment>
<dbReference type="InterPro" id="IPR050866">
    <property type="entry name" value="CNG_cation_channel"/>
</dbReference>
<dbReference type="PANTHER" id="PTHR45638:SF11">
    <property type="entry name" value="CYCLIC NUCLEOTIDE-GATED CATION CHANNEL SUBUNIT A"/>
    <property type="match status" value="1"/>
</dbReference>
<dbReference type="InterPro" id="IPR018490">
    <property type="entry name" value="cNMP-bd_dom_sf"/>
</dbReference>
<dbReference type="Gene3D" id="3.40.50.11350">
    <property type="match status" value="1"/>
</dbReference>
<keyword evidence="4" id="KW-0812">Transmembrane</keyword>
<keyword evidence="8" id="KW-0294">Fucose metabolism</keyword>
<evidence type="ECO:0000256" key="4">
    <source>
        <dbReference type="ARBA" id="ARBA00022692"/>
    </source>
</evidence>
<keyword evidence="6" id="KW-0406">Ion transport</keyword>
<dbReference type="Proteomes" id="UP001642484">
    <property type="component" value="Unassembled WGS sequence"/>
</dbReference>
<evidence type="ECO:0000256" key="7">
    <source>
        <dbReference type="ARBA" id="ARBA00023136"/>
    </source>
</evidence>
<feature type="domain" description="Cyclic nucleotide-binding" evidence="12">
    <location>
        <begin position="396"/>
        <end position="499"/>
    </location>
</feature>
<keyword evidence="14" id="KW-1185">Reference proteome</keyword>
<keyword evidence="5" id="KW-1133">Transmembrane helix</keyword>
<dbReference type="InterPro" id="IPR000595">
    <property type="entry name" value="cNMP-bd_dom"/>
</dbReference>
<evidence type="ECO:0000313" key="13">
    <source>
        <dbReference type="EMBL" id="CAK9112448.1"/>
    </source>
</evidence>
<keyword evidence="10" id="KW-1071">Ligand-gated ion channel</keyword>
<evidence type="ECO:0000256" key="1">
    <source>
        <dbReference type="ARBA" id="ARBA00004141"/>
    </source>
</evidence>
<dbReference type="SUPFAM" id="SSF51206">
    <property type="entry name" value="cAMP-binding domain-like"/>
    <property type="match status" value="1"/>
</dbReference>
<evidence type="ECO:0000256" key="8">
    <source>
        <dbReference type="ARBA" id="ARBA00023253"/>
    </source>
</evidence>